<reference evidence="3 4" key="1">
    <citation type="submission" date="2014-10" db="EMBL/GenBank/DDBJ databases">
        <title>Genome sequencing of Vibrio sinaloensis T08.</title>
        <authorList>
            <person name="Chan K.-G."/>
            <person name="Mohamad N.I."/>
        </authorList>
    </citation>
    <scope>NUCLEOTIDE SEQUENCE [LARGE SCALE GENOMIC DNA]</scope>
    <source>
        <strain evidence="3 4">T08</strain>
    </source>
</reference>
<dbReference type="AlphaFoldDB" id="A0A0A5JQM0"/>
<dbReference type="InterPro" id="IPR014408">
    <property type="entry name" value="dGMP_Pdiesterase_EAL/HD-GYP"/>
</dbReference>
<organism evidence="3 4">
    <name type="scientific">Photobacterium sp. (strain ATCC 43367)</name>
    <dbReference type="NCBI Taxonomy" id="379097"/>
    <lineage>
        <taxon>Bacteria</taxon>
        <taxon>Pseudomonadati</taxon>
        <taxon>Pseudomonadota</taxon>
        <taxon>Gammaproteobacteria</taxon>
        <taxon>Vibrionales</taxon>
        <taxon>Vibrionaceae</taxon>
        <taxon>Vibrio</taxon>
        <taxon>Vibrio oreintalis group</taxon>
    </lineage>
</organism>
<comment type="caution">
    <text evidence="3">The sequence shown here is derived from an EMBL/GenBank/DDBJ whole genome shotgun (WGS) entry which is preliminary data.</text>
</comment>
<dbReference type="SMART" id="SM00052">
    <property type="entry name" value="EAL"/>
    <property type="match status" value="1"/>
</dbReference>
<dbReference type="PROSITE" id="PS51833">
    <property type="entry name" value="HDOD"/>
    <property type="match status" value="1"/>
</dbReference>
<evidence type="ECO:0000259" key="1">
    <source>
        <dbReference type="PROSITE" id="PS50883"/>
    </source>
</evidence>
<dbReference type="STRING" id="379097.SE23_05460"/>
<dbReference type="SUPFAM" id="SSF141868">
    <property type="entry name" value="EAL domain-like"/>
    <property type="match status" value="1"/>
</dbReference>
<dbReference type="InterPro" id="IPR013976">
    <property type="entry name" value="HDOD"/>
</dbReference>
<dbReference type="Gene3D" id="1.10.3210.10">
    <property type="entry name" value="Hypothetical protein af1432"/>
    <property type="match status" value="1"/>
</dbReference>
<dbReference type="PROSITE" id="PS50883">
    <property type="entry name" value="EAL"/>
    <property type="match status" value="1"/>
</dbReference>
<feature type="domain" description="HDOD" evidence="2">
    <location>
        <begin position="199"/>
        <end position="382"/>
    </location>
</feature>
<protein>
    <recommendedName>
        <fullName evidence="5">Histidine kinase</fullName>
    </recommendedName>
</protein>
<dbReference type="InterPro" id="IPR052340">
    <property type="entry name" value="RNase_Y/CdgJ"/>
</dbReference>
<dbReference type="InterPro" id="IPR001633">
    <property type="entry name" value="EAL_dom"/>
</dbReference>
<dbReference type="PANTHER" id="PTHR33525">
    <property type="match status" value="1"/>
</dbReference>
<dbReference type="Pfam" id="PF00563">
    <property type="entry name" value="EAL"/>
    <property type="match status" value="1"/>
</dbReference>
<evidence type="ECO:0000259" key="2">
    <source>
        <dbReference type="PROSITE" id="PS51833"/>
    </source>
</evidence>
<dbReference type="Proteomes" id="UP000030451">
    <property type="component" value="Unassembled WGS sequence"/>
</dbReference>
<proteinExistence type="predicted"/>
<dbReference type="SUPFAM" id="SSF109604">
    <property type="entry name" value="HD-domain/PDEase-like"/>
    <property type="match status" value="1"/>
</dbReference>
<dbReference type="RefSeq" id="WP_038188560.1">
    <property type="nucleotide sequence ID" value="NZ_JRWP01000004.1"/>
</dbReference>
<dbReference type="Pfam" id="PF08668">
    <property type="entry name" value="HDOD"/>
    <property type="match status" value="1"/>
</dbReference>
<dbReference type="EMBL" id="JRWP01000004">
    <property type="protein sequence ID" value="KGY10263.1"/>
    <property type="molecule type" value="Genomic_DNA"/>
</dbReference>
<gene>
    <name evidence="3" type="ORF">NM06_04960</name>
</gene>
<dbReference type="InterPro" id="IPR035919">
    <property type="entry name" value="EAL_sf"/>
</dbReference>
<name>A0A0A5JQM0_PHOS4</name>
<dbReference type="Gene3D" id="3.20.20.450">
    <property type="entry name" value="EAL domain"/>
    <property type="match status" value="1"/>
</dbReference>
<evidence type="ECO:0008006" key="5">
    <source>
        <dbReference type="Google" id="ProtNLM"/>
    </source>
</evidence>
<evidence type="ECO:0000313" key="3">
    <source>
        <dbReference type="EMBL" id="KGY10263.1"/>
    </source>
</evidence>
<dbReference type="PIRSF" id="PIRSF003180">
    <property type="entry name" value="DiGMPpdiest_YuxH"/>
    <property type="match status" value="1"/>
</dbReference>
<accession>A0A0A5JQM0</accession>
<dbReference type="OrthoDB" id="9804751at2"/>
<evidence type="ECO:0000313" key="4">
    <source>
        <dbReference type="Proteomes" id="UP000030451"/>
    </source>
</evidence>
<feature type="domain" description="EAL" evidence="1">
    <location>
        <begin position="1"/>
        <end position="205"/>
    </location>
</feature>
<sequence length="404" mass="45981">MDKSFVARQPILDREEKLIGYELLFREGLNNAFPDIDPVRATSKVLSNVYFKSDSYEHVIQDKVGYVNFPYQSLVTLVPALLPKEKIVIEVLEDCKPTDELLLAIKHLKSLGYTIALDDFVPTPEWKRFLRFIDIIKFDISVIPLNKAANLIKKLGERISFVAERVETREQFLQCKELGFHYFQGYYFAKPEIIEQKAISASQLSVIKLCQEVAKEEIQIKRLEALFATDVALSYKLFRYVNSSNLSAPIRSFRQALAYLGENKIRLFVSLVALSSDSESGPKPIYHMAIQRAYFCSLIAKELNLARSDAYIVGLFSLLDSIFKVSYETIFQSVKVSDLVTEAILEHKGVLGTVLRLVESYEKADWDSITSLNEELQLCPHVSSRCFTSSLKWEQPSDKASLAA</sequence>
<dbReference type="PANTHER" id="PTHR33525:SF4">
    <property type="entry name" value="CYCLIC DI-GMP PHOSPHODIESTERASE CDGJ"/>
    <property type="match status" value="1"/>
</dbReference>